<evidence type="ECO:0000256" key="2">
    <source>
        <dbReference type="ARBA" id="ARBA00022786"/>
    </source>
</evidence>
<dbReference type="CTD" id="222235"/>
<dbReference type="InterPro" id="IPR001810">
    <property type="entry name" value="F-box_dom"/>
</dbReference>
<dbReference type="Pfam" id="PF25372">
    <property type="entry name" value="DUF7885"/>
    <property type="match status" value="2"/>
</dbReference>
<organism evidence="4 5">
    <name type="scientific">Notechis scutatus</name>
    <name type="common">mainland tiger snake</name>
    <dbReference type="NCBI Taxonomy" id="8663"/>
    <lineage>
        <taxon>Eukaryota</taxon>
        <taxon>Metazoa</taxon>
        <taxon>Chordata</taxon>
        <taxon>Craniata</taxon>
        <taxon>Vertebrata</taxon>
        <taxon>Euteleostomi</taxon>
        <taxon>Lepidosauria</taxon>
        <taxon>Squamata</taxon>
        <taxon>Bifurcata</taxon>
        <taxon>Unidentata</taxon>
        <taxon>Episquamata</taxon>
        <taxon>Toxicofera</taxon>
        <taxon>Serpentes</taxon>
        <taxon>Colubroidea</taxon>
        <taxon>Elapidae</taxon>
        <taxon>Hydrophiinae</taxon>
        <taxon>Notechis</taxon>
    </lineage>
</organism>
<dbReference type="Proteomes" id="UP000504612">
    <property type="component" value="Unplaced"/>
</dbReference>
<dbReference type="Pfam" id="PF13516">
    <property type="entry name" value="LRR_6"/>
    <property type="match status" value="2"/>
</dbReference>
<gene>
    <name evidence="5" type="primary">FBXL13</name>
</gene>
<dbReference type="InterPro" id="IPR032675">
    <property type="entry name" value="LRR_dom_sf"/>
</dbReference>
<dbReference type="InterPro" id="IPR001611">
    <property type="entry name" value="Leu-rich_rpt"/>
</dbReference>
<dbReference type="InterPro" id="IPR006553">
    <property type="entry name" value="Leu-rich_rpt_Cys-con_subtyp"/>
</dbReference>
<feature type="domain" description="F-box" evidence="3">
    <location>
        <begin position="250"/>
        <end position="296"/>
    </location>
</feature>
<keyword evidence="2" id="KW-0833">Ubl conjugation pathway</keyword>
<keyword evidence="4" id="KW-1185">Reference proteome</keyword>
<dbReference type="FunFam" id="3.80.10.10:FF:000134">
    <property type="entry name" value="F-box and leucine rich repeat protein 13"/>
    <property type="match status" value="1"/>
</dbReference>
<dbReference type="Pfam" id="PF12937">
    <property type="entry name" value="F-box-like"/>
    <property type="match status" value="1"/>
</dbReference>
<dbReference type="RefSeq" id="XP_026533030.1">
    <property type="nucleotide sequence ID" value="XM_026677245.1"/>
</dbReference>
<dbReference type="SUPFAM" id="SSF81383">
    <property type="entry name" value="F-box domain"/>
    <property type="match status" value="1"/>
</dbReference>
<dbReference type="CDD" id="cd22977">
    <property type="entry name" value="DD_FBXL13"/>
    <property type="match status" value="1"/>
</dbReference>
<dbReference type="KEGG" id="nss:113418407"/>
<accession>A0A6J1URQ1</accession>
<proteinExistence type="predicted"/>
<evidence type="ECO:0000313" key="5">
    <source>
        <dbReference type="RefSeq" id="XP_026533030.1"/>
    </source>
</evidence>
<dbReference type="SMART" id="SM00367">
    <property type="entry name" value="LRR_CC"/>
    <property type="match status" value="14"/>
</dbReference>
<sequence>MPVLRNGDPALRAYFQKYAIPDIYEALLGGLLIMCPEDPLRFLEEKIKEMMEKGLYGIIWNMCIDPELSLKLRVLSDTYLHTLLGLDDDQLMTTELCDRAWDFYSTNLKRKCFDTWIQYCEDKKTAEEQLQKKLAAARHYYDCRLLKLAMRTWYEWVNTQKEVHKRATKQIEKIFNKALKKVVFKSWQKYNILSKKPKKSVEPVLESEELLFVQPEREVRERRHSERRRSSVAPKHVLEELPTFHMKSGREYVTKIPMQPLAQVFRYLNIVDLARCAQVCQTWKAMTQVVTIWSSIDFSKVKDVINDSVAQRILRKWHTNVVQLSLHGCATLHWLAFKCIGGCVNLQELNVSKYQGLNDKSIRFVAEGCSALLHLDLSHTDISNGTLALLPRYFPNLQFLSIAYCRKFTDKGLHYLGNGRGCHKLLYLDLSGCLQITVEGFRNLGNSCSRIRYLTINEMPTFTDRCIQALMPKCQWIESVECNESPHLSDIGLKAFNTCQLVKMKIQGSNLVTDLSFKVISKFWPRMNHICVTNCKKITDVAVKLIAPLDNIIILNLSGCPRISDSGIKSFVDGHSASKLKELNLANCSYVSDIALVKISERCPNLIYLNLKNCQLVTDTGFQAMTAMASLAYLNISRTGISDQGLESLGRHFKIKEIILSECRLISDTGMKVLCTELKKLDYLDLSFCRHISNSTLKYLSLNCRKLTCLILMGCFKISDAGIQLIASGCNFLHYLDISGCKNVTDRALKNLAKGCLQLRILKMLYCIGITRPAVSSYAPRLQKYEYNDDEPPLWFGTEVSGDELIMAKKLKKRRYSTMAIARPSILGSLGEKDLEQTKLPLIETITEQAVEESLISPGSLAEDP</sequence>
<evidence type="ECO:0000259" key="3">
    <source>
        <dbReference type="PROSITE" id="PS50181"/>
    </source>
</evidence>
<dbReference type="Gene3D" id="3.80.10.10">
    <property type="entry name" value="Ribonuclease Inhibitor"/>
    <property type="match status" value="3"/>
</dbReference>
<dbReference type="InterPro" id="IPR057207">
    <property type="entry name" value="FBXL15_LRR"/>
</dbReference>
<evidence type="ECO:0000313" key="4">
    <source>
        <dbReference type="Proteomes" id="UP000504612"/>
    </source>
</evidence>
<dbReference type="PANTHER" id="PTHR13318:SF95">
    <property type="entry name" value="F-BOX PROTEIN YLR352W"/>
    <property type="match status" value="1"/>
</dbReference>
<reference evidence="5" key="1">
    <citation type="submission" date="2025-08" db="UniProtKB">
        <authorList>
            <consortium name="RefSeq"/>
        </authorList>
    </citation>
    <scope>IDENTIFICATION</scope>
</reference>
<dbReference type="SUPFAM" id="SSF52047">
    <property type="entry name" value="RNI-like"/>
    <property type="match status" value="2"/>
</dbReference>
<dbReference type="InterPro" id="IPR036047">
    <property type="entry name" value="F-box-like_dom_sf"/>
</dbReference>
<dbReference type="GO" id="GO:0019005">
    <property type="term" value="C:SCF ubiquitin ligase complex"/>
    <property type="evidence" value="ECO:0007669"/>
    <property type="project" value="TreeGrafter"/>
</dbReference>
<dbReference type="AlphaFoldDB" id="A0A6J1URQ1"/>
<dbReference type="GeneID" id="113418407"/>
<name>A0A6J1URQ1_9SAUR</name>
<dbReference type="GO" id="GO:0031146">
    <property type="term" value="P:SCF-dependent proteasomal ubiquitin-dependent protein catabolic process"/>
    <property type="evidence" value="ECO:0007669"/>
    <property type="project" value="TreeGrafter"/>
</dbReference>
<protein>
    <submittedName>
        <fullName evidence="5">Dynein regulatory complex subunit 6</fullName>
    </submittedName>
</protein>
<dbReference type="PANTHER" id="PTHR13318">
    <property type="entry name" value="PARTNER OF PAIRED, ISOFORM B-RELATED"/>
    <property type="match status" value="1"/>
</dbReference>
<evidence type="ECO:0000256" key="1">
    <source>
        <dbReference type="ARBA" id="ARBA00022614"/>
    </source>
</evidence>
<dbReference type="PROSITE" id="PS50181">
    <property type="entry name" value="FBOX"/>
    <property type="match status" value="1"/>
</dbReference>
<keyword evidence="1" id="KW-0433">Leucine-rich repeat</keyword>